<accession>A0ACD4C7U5</accession>
<sequence length="83" mass="9448">MNTKTYTLDQIEGEKATLLLRSDESEELIVDKEKILPAVEGDILELTFSEKNEIQSSRVLVEETKSARLKANDLLQKLIDKNN</sequence>
<name>A0ACD4C7U5_9BACI</name>
<dbReference type="EMBL" id="CP104558">
    <property type="protein sequence ID" value="UXH44469.1"/>
    <property type="molecule type" value="Genomic_DNA"/>
</dbReference>
<protein>
    <submittedName>
        <fullName evidence="1">DUF3006 domain-containing protein</fullName>
    </submittedName>
</protein>
<keyword evidence="2" id="KW-1185">Reference proteome</keyword>
<evidence type="ECO:0000313" key="1">
    <source>
        <dbReference type="EMBL" id="UXH44469.1"/>
    </source>
</evidence>
<evidence type="ECO:0000313" key="2">
    <source>
        <dbReference type="Proteomes" id="UP001064027"/>
    </source>
</evidence>
<dbReference type="Proteomes" id="UP001064027">
    <property type="component" value="Chromosome"/>
</dbReference>
<gene>
    <name evidence="1" type="ORF">N5C46_23110</name>
</gene>
<proteinExistence type="predicted"/>
<reference evidence="1" key="1">
    <citation type="submission" date="2022-09" db="EMBL/GenBank/DDBJ databases">
        <title>Complete genome sequence of Rossellomorea vietnamensis strain RL-WG62, a newly isolated PGPR with the potential for plant salinity stress alleviation.</title>
        <authorList>
            <person name="Ren L."/>
            <person name="Wang G."/>
            <person name="Hu H."/>
        </authorList>
    </citation>
    <scope>NUCLEOTIDE SEQUENCE</scope>
    <source>
        <strain evidence="1">RL-WG62</strain>
    </source>
</reference>
<organism evidence="1 2">
    <name type="scientific">Rossellomorea vietnamensis</name>
    <dbReference type="NCBI Taxonomy" id="218284"/>
    <lineage>
        <taxon>Bacteria</taxon>
        <taxon>Bacillati</taxon>
        <taxon>Bacillota</taxon>
        <taxon>Bacilli</taxon>
        <taxon>Bacillales</taxon>
        <taxon>Bacillaceae</taxon>
        <taxon>Rossellomorea</taxon>
    </lineage>
</organism>